<reference evidence="2" key="1">
    <citation type="journal article" date="2013" name="New Phytol.">
        <title>Comparative genomic and transcriptomic analyses reveal the hemibiotrophic stage shift of Colletotrichum fungi.</title>
        <authorList>
            <person name="Gan P."/>
            <person name="Ikeda K."/>
            <person name="Irieda H."/>
            <person name="Narusaka M."/>
            <person name="O'Connell R.J."/>
            <person name="Narusaka Y."/>
            <person name="Takano Y."/>
            <person name="Kubo Y."/>
            <person name="Shirasu K."/>
        </authorList>
    </citation>
    <scope>NUCLEOTIDE SEQUENCE [LARGE SCALE GENOMIC DNA]</scope>
    <source>
        <strain evidence="2">104-T / ATCC 96160 / CBS 514.97 / LARS 414 / MAFF 240422</strain>
    </source>
</reference>
<gene>
    <name evidence="1" type="ORF">Cob_v000101</name>
</gene>
<keyword evidence="2" id="KW-1185">Reference proteome</keyword>
<dbReference type="AlphaFoldDB" id="A0A484G8X5"/>
<organism evidence="1 2">
    <name type="scientific">Colletotrichum orbiculare (strain 104-T / ATCC 96160 / CBS 514.97 / LARS 414 / MAFF 240422)</name>
    <name type="common">Cucumber anthracnose fungus</name>
    <name type="synonym">Colletotrichum lagenarium</name>
    <dbReference type="NCBI Taxonomy" id="1213857"/>
    <lineage>
        <taxon>Eukaryota</taxon>
        <taxon>Fungi</taxon>
        <taxon>Dikarya</taxon>
        <taxon>Ascomycota</taxon>
        <taxon>Pezizomycotina</taxon>
        <taxon>Sordariomycetes</taxon>
        <taxon>Hypocreomycetidae</taxon>
        <taxon>Glomerellales</taxon>
        <taxon>Glomerellaceae</taxon>
        <taxon>Colletotrichum</taxon>
        <taxon>Colletotrichum orbiculare species complex</taxon>
    </lineage>
</organism>
<proteinExistence type="predicted"/>
<comment type="caution">
    <text evidence="1">The sequence shown here is derived from an EMBL/GenBank/DDBJ whole genome shotgun (WGS) entry which is preliminary data.</text>
</comment>
<protein>
    <submittedName>
        <fullName evidence="1">Uncharacterized protein</fullName>
    </submittedName>
</protein>
<reference evidence="2" key="2">
    <citation type="journal article" date="2019" name="Mol. Plant Microbe Interact.">
        <title>Genome sequence resources for four phytopathogenic fungi from the Colletotrichum orbiculare species complex.</title>
        <authorList>
            <person name="Gan P."/>
            <person name="Tsushima A."/>
            <person name="Narusaka M."/>
            <person name="Narusaka Y."/>
            <person name="Takano Y."/>
            <person name="Kubo Y."/>
            <person name="Shirasu K."/>
        </authorList>
    </citation>
    <scope>GENOME REANNOTATION</scope>
    <source>
        <strain evidence="2">104-T / ATCC 96160 / CBS 514.97 / LARS 414 / MAFF 240422</strain>
    </source>
</reference>
<dbReference type="EMBL" id="AMCV02000001">
    <property type="protein sequence ID" value="TDZ26077.1"/>
    <property type="molecule type" value="Genomic_DNA"/>
</dbReference>
<evidence type="ECO:0000313" key="1">
    <source>
        <dbReference type="EMBL" id="TDZ26077.1"/>
    </source>
</evidence>
<dbReference type="Proteomes" id="UP000014480">
    <property type="component" value="Unassembled WGS sequence"/>
</dbReference>
<sequence>MNHSSLLAADLAGSAQVRLLDSSLSRPSYRAKLPVAKSRAANTHSDSLEVFGTSIAAREAQRPLIPIKHCTDATRLSHEVTVTLGKEGNGRR</sequence>
<name>A0A484G8X5_COLOR</name>
<evidence type="ECO:0000313" key="2">
    <source>
        <dbReference type="Proteomes" id="UP000014480"/>
    </source>
</evidence>
<accession>A0A484G8X5</accession>